<protein>
    <submittedName>
        <fullName evidence="1">Uncharacterized protein AlNc14C85G5469</fullName>
    </submittedName>
</protein>
<proteinExistence type="predicted"/>
<reference evidence="1" key="2">
    <citation type="submission" date="2011-02" db="EMBL/GenBank/DDBJ databases">
        <authorList>
            <person name="MacLean D."/>
        </authorList>
    </citation>
    <scope>NUCLEOTIDE SEQUENCE</scope>
</reference>
<dbReference type="HOGENOM" id="CLU_119777_1_0_1"/>
<sequence length="149" mass="17276">MKRRLAILNPTGATFVNGIASSYDDQYPGDQSEFADYVKRKDFDVAITKLNDALMDHWPCIPCTSFAYMCCLCTGGISVYCAIRQVQEAKYRVNLQMSRINELKVFKGRRIEWKLVHVWSLEMIERGFKEFASLWIAVILWSCLQCEEK</sequence>
<evidence type="ECO:0000313" key="1">
    <source>
        <dbReference type="EMBL" id="CCA20068.1"/>
    </source>
</evidence>
<accession>F0WFT4</accession>
<dbReference type="AlphaFoldDB" id="F0WFT4"/>
<dbReference type="EMBL" id="FR824130">
    <property type="protein sequence ID" value="CCA20068.1"/>
    <property type="molecule type" value="Genomic_DNA"/>
</dbReference>
<name>F0WFT4_9STRA</name>
<gene>
    <name evidence="1" type="primary">AlNc14C85G5469</name>
    <name evidence="1" type="ORF">ALNC14_062110</name>
</gene>
<organism evidence="1">
    <name type="scientific">Albugo laibachii Nc14</name>
    <dbReference type="NCBI Taxonomy" id="890382"/>
    <lineage>
        <taxon>Eukaryota</taxon>
        <taxon>Sar</taxon>
        <taxon>Stramenopiles</taxon>
        <taxon>Oomycota</taxon>
        <taxon>Peronosporomycetes</taxon>
        <taxon>Albuginales</taxon>
        <taxon>Albuginaceae</taxon>
        <taxon>Albugo</taxon>
    </lineage>
</organism>
<reference evidence="1" key="1">
    <citation type="journal article" date="2011" name="PLoS Biol.">
        <title>Gene gain and loss during evolution of obligate parasitism in the white rust pathogen of Arabidopsis thaliana.</title>
        <authorList>
            <person name="Kemen E."/>
            <person name="Gardiner A."/>
            <person name="Schultz-Larsen T."/>
            <person name="Kemen A.C."/>
            <person name="Balmuth A.L."/>
            <person name="Robert-Seilaniantz A."/>
            <person name="Bailey K."/>
            <person name="Holub E."/>
            <person name="Studholme D.J."/>
            <person name="Maclean D."/>
            <person name="Jones J.D."/>
        </authorList>
    </citation>
    <scope>NUCLEOTIDE SEQUENCE</scope>
</reference>